<evidence type="ECO:0000259" key="4">
    <source>
        <dbReference type="Pfam" id="PF00294"/>
    </source>
</evidence>
<dbReference type="Pfam" id="PF00294">
    <property type="entry name" value="PfkB"/>
    <property type="match status" value="1"/>
</dbReference>
<evidence type="ECO:0000313" key="5">
    <source>
        <dbReference type="EMBL" id="GAA0360606.1"/>
    </source>
</evidence>
<keyword evidence="6" id="KW-1185">Reference proteome</keyword>
<evidence type="ECO:0000313" key="6">
    <source>
        <dbReference type="Proteomes" id="UP001501757"/>
    </source>
</evidence>
<dbReference type="InterPro" id="IPR002173">
    <property type="entry name" value="Carboh/pur_kinase_PfkB_CS"/>
</dbReference>
<dbReference type="InterPro" id="IPR052700">
    <property type="entry name" value="Carb_kinase_PfkB-like"/>
</dbReference>
<feature type="domain" description="Carbohydrate kinase PfkB" evidence="4">
    <location>
        <begin position="13"/>
        <end position="294"/>
    </location>
</feature>
<dbReference type="PROSITE" id="PS00584">
    <property type="entry name" value="PFKB_KINASES_2"/>
    <property type="match status" value="1"/>
</dbReference>
<dbReference type="GO" id="GO:0016301">
    <property type="term" value="F:kinase activity"/>
    <property type="evidence" value="ECO:0007669"/>
    <property type="project" value="UniProtKB-KW"/>
</dbReference>
<dbReference type="EMBL" id="BAAAEI010000014">
    <property type="protein sequence ID" value="GAA0360606.1"/>
    <property type="molecule type" value="Genomic_DNA"/>
</dbReference>
<name>A0ABN0XC97_9ALTE</name>
<protein>
    <submittedName>
        <fullName evidence="5">Sugar kinase</fullName>
    </submittedName>
</protein>
<sequence>MRIVFFGECMLEHCDSGAFRYGGDTLNTALYLARMAEPGKLQVRYATALGDDADSQTLLQNWQSEGLDTALVLQLADKLPGRYRIYTDDKGQRRFQYWRDDSAARHYLREANNPLLSLLKEQGCDYVYLSGISLAILSPEHRQRLLDALTEFCRSGGKLIFDNNFRPVLWRDDPLPWYEKAMQLAYLALLTDEDEYALYGGDSVDAILARTADIPYVLIKRGAQPCIIRSRKELSHVAGQRVAKVVDTSAAGDSFAAGFLSAWLCGADIETAVTTGHRLAARVIQYPGAIIAAEAMQDLMPIKE</sequence>
<dbReference type="Proteomes" id="UP001501757">
    <property type="component" value="Unassembled WGS sequence"/>
</dbReference>
<dbReference type="CDD" id="cd01166">
    <property type="entry name" value="KdgK"/>
    <property type="match status" value="1"/>
</dbReference>
<dbReference type="Gene3D" id="3.40.1190.20">
    <property type="match status" value="1"/>
</dbReference>
<keyword evidence="2" id="KW-0808">Transferase</keyword>
<dbReference type="RefSeq" id="WP_343845432.1">
    <property type="nucleotide sequence ID" value="NZ_BAAAEI010000014.1"/>
</dbReference>
<evidence type="ECO:0000256" key="2">
    <source>
        <dbReference type="ARBA" id="ARBA00022679"/>
    </source>
</evidence>
<evidence type="ECO:0000256" key="3">
    <source>
        <dbReference type="ARBA" id="ARBA00022777"/>
    </source>
</evidence>
<evidence type="ECO:0000256" key="1">
    <source>
        <dbReference type="ARBA" id="ARBA00010688"/>
    </source>
</evidence>
<keyword evidence="3 5" id="KW-0418">Kinase</keyword>
<reference evidence="5 6" key="1">
    <citation type="journal article" date="2019" name="Int. J. Syst. Evol. Microbiol.">
        <title>The Global Catalogue of Microorganisms (GCM) 10K type strain sequencing project: providing services to taxonomists for standard genome sequencing and annotation.</title>
        <authorList>
            <consortium name="The Broad Institute Genomics Platform"/>
            <consortium name="The Broad Institute Genome Sequencing Center for Infectious Disease"/>
            <person name="Wu L."/>
            <person name="Ma J."/>
        </authorList>
    </citation>
    <scope>NUCLEOTIDE SEQUENCE [LARGE SCALE GENOMIC DNA]</scope>
    <source>
        <strain evidence="5 6">JCM 13378</strain>
    </source>
</reference>
<comment type="similarity">
    <text evidence="1">Belongs to the carbohydrate kinase PfkB family.</text>
</comment>
<dbReference type="InterPro" id="IPR029056">
    <property type="entry name" value="Ribokinase-like"/>
</dbReference>
<gene>
    <name evidence="5" type="ORF">GCM10009092_26060</name>
</gene>
<comment type="caution">
    <text evidence="5">The sequence shown here is derived from an EMBL/GenBank/DDBJ whole genome shotgun (WGS) entry which is preliminary data.</text>
</comment>
<dbReference type="PANTHER" id="PTHR43320">
    <property type="entry name" value="SUGAR KINASE"/>
    <property type="match status" value="1"/>
</dbReference>
<dbReference type="SUPFAM" id="SSF53613">
    <property type="entry name" value="Ribokinase-like"/>
    <property type="match status" value="1"/>
</dbReference>
<organism evidence="5 6">
    <name type="scientific">Bowmanella denitrificans</name>
    <dbReference type="NCBI Taxonomy" id="366582"/>
    <lineage>
        <taxon>Bacteria</taxon>
        <taxon>Pseudomonadati</taxon>
        <taxon>Pseudomonadota</taxon>
        <taxon>Gammaproteobacteria</taxon>
        <taxon>Alteromonadales</taxon>
        <taxon>Alteromonadaceae</taxon>
        <taxon>Bowmanella</taxon>
    </lineage>
</organism>
<accession>A0ABN0XC97</accession>
<proteinExistence type="inferred from homology"/>
<dbReference type="InterPro" id="IPR011611">
    <property type="entry name" value="PfkB_dom"/>
</dbReference>